<keyword evidence="7" id="KW-0560">Oxidoreductase</keyword>
<dbReference type="Pfam" id="PF07992">
    <property type="entry name" value="Pyr_redox_2"/>
    <property type="match status" value="1"/>
</dbReference>
<evidence type="ECO:0000313" key="7">
    <source>
        <dbReference type="EMBL" id="MXO68672.1"/>
    </source>
</evidence>
<evidence type="ECO:0000256" key="3">
    <source>
        <dbReference type="ARBA" id="ARBA00022630"/>
    </source>
</evidence>
<organism evidence="7 8">
    <name type="scientific">Pelagerythrobacter marinus</name>
    <dbReference type="NCBI Taxonomy" id="538382"/>
    <lineage>
        <taxon>Bacteria</taxon>
        <taxon>Pseudomonadati</taxon>
        <taxon>Pseudomonadota</taxon>
        <taxon>Alphaproteobacteria</taxon>
        <taxon>Sphingomonadales</taxon>
        <taxon>Erythrobacteraceae</taxon>
        <taxon>Pelagerythrobacter</taxon>
    </lineage>
</organism>
<comment type="similarity">
    <text evidence="2">Belongs to the class-I pyridine nucleotide-disulfide oxidoreductase family.</text>
</comment>
<dbReference type="InterPro" id="IPR036324">
    <property type="entry name" value="Mn/Fe_SOD_N_sf"/>
</dbReference>
<sequence>MARKNVEIAIIGAGTAGMRAYREVSAHTDSVLLIEAADFGTTCAREGCMPSKLLIAAAEAAWHGRHSDLFGVRFGEPDIDGRAVMKRVREERDRFVGFVLQAVDDWPDEHKACARAQFRSDHELELSDGTVVEAKRIIIATGSRPNIPPVFAGLGDRLITNADVFDWHDLPRSVAVFGAGVIGLELGQALHRLGVRTELFGRDGAVGPISDPEVAAQARHIFAAEFPFHADARVERVERSGDGVKVTHIVQGQEVATTFDYCLVATGRRPNVDNLGLENTSLELNERGIPLYDPLSGRCGDSHIFIAGDSVPELPLLHEAADEGFVAGYNATRFPEVRRFARSTPLGVVFSDPQIMIVGESHRDLVARGAEFETGSVDWQDQGRARVMGVNKGILHVYAERNTGRFLGAEMVGPRAEHFAHLLAWARQSELTIAQMLERPFYHPVLEEGLRTALRVLNYNLGMGAKPPPRCLDCGPGG</sequence>
<gene>
    <name evidence="7" type="ORF">GRI72_07515</name>
</gene>
<feature type="domain" description="Pyridine nucleotide-disulphide oxidoreductase dimerisation" evidence="5">
    <location>
        <begin position="348"/>
        <end position="453"/>
    </location>
</feature>
<evidence type="ECO:0000259" key="6">
    <source>
        <dbReference type="Pfam" id="PF07992"/>
    </source>
</evidence>
<dbReference type="InterPro" id="IPR004099">
    <property type="entry name" value="Pyr_nucl-diS_OxRdtase_dimer"/>
</dbReference>
<dbReference type="PRINTS" id="PR00411">
    <property type="entry name" value="PNDRDTASEI"/>
</dbReference>
<dbReference type="Gene3D" id="1.10.287.990">
    <property type="entry name" value="Fe,Mn superoxide dismutase (SOD) domain"/>
    <property type="match status" value="1"/>
</dbReference>
<dbReference type="Pfam" id="PF02852">
    <property type="entry name" value="Pyr_redox_dim"/>
    <property type="match status" value="1"/>
</dbReference>
<keyword evidence="8" id="KW-1185">Reference proteome</keyword>
<comment type="cofactor">
    <cofactor evidence="1">
        <name>FAD</name>
        <dbReference type="ChEBI" id="CHEBI:57692"/>
    </cofactor>
</comment>
<evidence type="ECO:0000256" key="2">
    <source>
        <dbReference type="ARBA" id="ARBA00007532"/>
    </source>
</evidence>
<dbReference type="EC" id="1.8.1.4" evidence="7"/>
<dbReference type="InterPro" id="IPR016156">
    <property type="entry name" value="FAD/NAD-linked_Rdtase_dimer_sf"/>
</dbReference>
<evidence type="ECO:0000256" key="4">
    <source>
        <dbReference type="ARBA" id="ARBA00022827"/>
    </source>
</evidence>
<comment type="caution">
    <text evidence="7">The sequence shown here is derived from an EMBL/GenBank/DDBJ whole genome shotgun (WGS) entry which is preliminary data.</text>
</comment>
<dbReference type="InterPro" id="IPR036188">
    <property type="entry name" value="FAD/NAD-bd_sf"/>
</dbReference>
<dbReference type="NCBIfam" id="NF004939">
    <property type="entry name" value="PRK06292.1-1"/>
    <property type="match status" value="1"/>
</dbReference>
<reference evidence="7 8" key="1">
    <citation type="submission" date="2019-12" db="EMBL/GenBank/DDBJ databases">
        <title>Genomic-based taxomic classification of the family Erythrobacteraceae.</title>
        <authorList>
            <person name="Xu L."/>
        </authorList>
    </citation>
    <scope>NUCLEOTIDE SEQUENCE [LARGE SCALE GENOMIC DNA]</scope>
    <source>
        <strain evidence="7 8">H32</strain>
    </source>
</reference>
<evidence type="ECO:0000256" key="1">
    <source>
        <dbReference type="ARBA" id="ARBA00001974"/>
    </source>
</evidence>
<dbReference type="Proteomes" id="UP000444401">
    <property type="component" value="Unassembled WGS sequence"/>
</dbReference>
<evidence type="ECO:0000259" key="5">
    <source>
        <dbReference type="Pfam" id="PF02852"/>
    </source>
</evidence>
<dbReference type="PIRSF" id="PIRSF000350">
    <property type="entry name" value="Mercury_reductase_MerA"/>
    <property type="match status" value="1"/>
</dbReference>
<feature type="domain" description="FAD/NAD(P)-binding" evidence="6">
    <location>
        <begin position="7"/>
        <end position="324"/>
    </location>
</feature>
<dbReference type="SUPFAM" id="SSF55424">
    <property type="entry name" value="FAD/NAD-linked reductases, dimerisation (C-terminal) domain"/>
    <property type="match status" value="1"/>
</dbReference>
<dbReference type="SUPFAM" id="SSF51905">
    <property type="entry name" value="FAD/NAD(P)-binding domain"/>
    <property type="match status" value="1"/>
</dbReference>
<dbReference type="RefSeq" id="WP_160733300.1">
    <property type="nucleotide sequence ID" value="NZ_WTYO01000003.1"/>
</dbReference>
<dbReference type="EMBL" id="WTYO01000003">
    <property type="protein sequence ID" value="MXO68672.1"/>
    <property type="molecule type" value="Genomic_DNA"/>
</dbReference>
<keyword evidence="4" id="KW-0274">FAD</keyword>
<dbReference type="PANTHER" id="PTHR43014:SF4">
    <property type="entry name" value="PYRIDINE NUCLEOTIDE-DISULFIDE OXIDOREDUCTASE RCLA-RELATED"/>
    <property type="match status" value="1"/>
</dbReference>
<dbReference type="PRINTS" id="PR00368">
    <property type="entry name" value="FADPNR"/>
</dbReference>
<evidence type="ECO:0000313" key="8">
    <source>
        <dbReference type="Proteomes" id="UP000444401"/>
    </source>
</evidence>
<dbReference type="GO" id="GO:0004148">
    <property type="term" value="F:dihydrolipoyl dehydrogenase (NADH) activity"/>
    <property type="evidence" value="ECO:0007669"/>
    <property type="project" value="UniProtKB-EC"/>
</dbReference>
<name>A0ABW9UZ42_9SPHN</name>
<dbReference type="PANTHER" id="PTHR43014">
    <property type="entry name" value="MERCURIC REDUCTASE"/>
    <property type="match status" value="1"/>
</dbReference>
<accession>A0ABW9UZ42</accession>
<keyword evidence="3" id="KW-0285">Flavoprotein</keyword>
<dbReference type="InterPro" id="IPR023753">
    <property type="entry name" value="FAD/NAD-binding_dom"/>
</dbReference>
<dbReference type="Gene3D" id="3.50.50.60">
    <property type="entry name" value="FAD/NAD(P)-binding domain"/>
    <property type="match status" value="3"/>
</dbReference>
<proteinExistence type="inferred from homology"/>
<dbReference type="InterPro" id="IPR001100">
    <property type="entry name" value="Pyr_nuc-diS_OxRdtase"/>
</dbReference>
<protein>
    <submittedName>
        <fullName evidence="7">Dihydrolipoyl dehydrogenase</fullName>
        <ecNumber evidence="7">1.8.1.4</ecNumber>
    </submittedName>
</protein>
<dbReference type="Gene3D" id="3.30.390.30">
    <property type="match status" value="1"/>
</dbReference>